<dbReference type="EMBL" id="CAXAMN010021618">
    <property type="protein sequence ID" value="CAK9061553.1"/>
    <property type="molecule type" value="Genomic_DNA"/>
</dbReference>
<sequence>MTCPARKVWPSCFRSKLNSGEYILGEEPKLDQDKDYEVQATSTRGICIAPLLLQRQSELEYKVPEGAKRVPWVDTMAIDGQTELPKGVTAKDGVKLESMASDAAAEAYRRTDKQMYRVRQQAAEEERRIKIVEDRKKAQAGKKFAKKAKTKKLEERAKARNAAWFAPGLCKRHLECQDKRNSLEQIAEWRNRKKTEGKNTDDQD</sequence>
<protein>
    <submittedName>
        <fullName evidence="1">Uncharacterized protein</fullName>
    </submittedName>
</protein>
<name>A0ABP0NDL1_9DINO</name>
<evidence type="ECO:0000313" key="1">
    <source>
        <dbReference type="EMBL" id="CAK9061553.1"/>
    </source>
</evidence>
<proteinExistence type="predicted"/>
<reference evidence="1 2" key="1">
    <citation type="submission" date="2024-02" db="EMBL/GenBank/DDBJ databases">
        <authorList>
            <person name="Chen Y."/>
            <person name="Shah S."/>
            <person name="Dougan E. K."/>
            <person name="Thang M."/>
            <person name="Chan C."/>
        </authorList>
    </citation>
    <scope>NUCLEOTIDE SEQUENCE [LARGE SCALE GENOMIC DNA]</scope>
</reference>
<accession>A0ABP0NDL1</accession>
<gene>
    <name evidence="1" type="ORF">CCMP2556_LOCUS30267</name>
</gene>
<evidence type="ECO:0000313" key="2">
    <source>
        <dbReference type="Proteomes" id="UP001642484"/>
    </source>
</evidence>
<keyword evidence="2" id="KW-1185">Reference proteome</keyword>
<dbReference type="Proteomes" id="UP001642484">
    <property type="component" value="Unassembled WGS sequence"/>
</dbReference>
<comment type="caution">
    <text evidence="1">The sequence shown here is derived from an EMBL/GenBank/DDBJ whole genome shotgun (WGS) entry which is preliminary data.</text>
</comment>
<organism evidence="1 2">
    <name type="scientific">Durusdinium trenchii</name>
    <dbReference type="NCBI Taxonomy" id="1381693"/>
    <lineage>
        <taxon>Eukaryota</taxon>
        <taxon>Sar</taxon>
        <taxon>Alveolata</taxon>
        <taxon>Dinophyceae</taxon>
        <taxon>Suessiales</taxon>
        <taxon>Symbiodiniaceae</taxon>
        <taxon>Durusdinium</taxon>
    </lineage>
</organism>